<gene>
    <name evidence="20" type="primary">recQ</name>
    <name evidence="20" type="ORF">H9635_04620</name>
</gene>
<evidence type="ECO:0000259" key="18">
    <source>
        <dbReference type="PROSITE" id="PS51192"/>
    </source>
</evidence>
<evidence type="ECO:0000256" key="3">
    <source>
        <dbReference type="ARBA" id="ARBA00005446"/>
    </source>
</evidence>
<evidence type="ECO:0000256" key="5">
    <source>
        <dbReference type="ARBA" id="ARBA00022741"/>
    </source>
</evidence>
<keyword evidence="21" id="KW-1185">Reference proteome</keyword>
<dbReference type="CDD" id="cd17920">
    <property type="entry name" value="DEXHc_RecQ"/>
    <property type="match status" value="1"/>
</dbReference>
<dbReference type="InterPro" id="IPR027417">
    <property type="entry name" value="P-loop_NTPase"/>
</dbReference>
<comment type="caution">
    <text evidence="20">The sequence shown here is derived from an EMBL/GenBank/DDBJ whole genome shotgun (WGS) entry which is preliminary data.</text>
</comment>
<dbReference type="InterPro" id="IPR011545">
    <property type="entry name" value="DEAD/DEAH_box_helicase_dom"/>
</dbReference>
<dbReference type="SUPFAM" id="SSF52540">
    <property type="entry name" value="P-loop containing nucleoside triphosphate hydrolases"/>
    <property type="match status" value="1"/>
</dbReference>
<dbReference type="InterPro" id="IPR004589">
    <property type="entry name" value="DNA_helicase_ATP-dep_RecQ"/>
</dbReference>
<reference evidence="20 21" key="1">
    <citation type="submission" date="2020-08" db="EMBL/GenBank/DDBJ databases">
        <title>A Genomic Blueprint of the Chicken Gut Microbiome.</title>
        <authorList>
            <person name="Gilroy R."/>
            <person name="Ravi A."/>
            <person name="Getino M."/>
            <person name="Pursley I."/>
            <person name="Horton D.L."/>
            <person name="Alikhan N.-F."/>
            <person name="Baker D."/>
            <person name="Gharbi K."/>
            <person name="Hall N."/>
            <person name="Watson M."/>
            <person name="Adriaenssens E.M."/>
            <person name="Foster-Nyarko E."/>
            <person name="Jarju S."/>
            <person name="Secka A."/>
            <person name="Antonio M."/>
            <person name="Oren A."/>
            <person name="Chaudhuri R."/>
            <person name="La Ragione R.M."/>
            <person name="Hildebrand F."/>
            <person name="Pallen M.J."/>
        </authorList>
    </citation>
    <scope>NUCLEOTIDE SEQUENCE [LARGE SCALE GENOMIC DNA]</scope>
    <source>
        <strain evidence="20 21">A46</strain>
    </source>
</reference>
<dbReference type="InterPro" id="IPR036390">
    <property type="entry name" value="WH_DNA-bd_sf"/>
</dbReference>
<feature type="domain" description="Helicase ATP-binding" evidence="18">
    <location>
        <begin position="26"/>
        <end position="195"/>
    </location>
</feature>
<dbReference type="EC" id="5.6.2.4" evidence="16"/>
<dbReference type="Pfam" id="PF00271">
    <property type="entry name" value="Helicase_C"/>
    <property type="match status" value="1"/>
</dbReference>
<dbReference type="NCBIfam" id="TIGR00614">
    <property type="entry name" value="recQ_fam"/>
    <property type="match status" value="1"/>
</dbReference>
<keyword evidence="14" id="KW-0413">Isomerase</keyword>
<dbReference type="SMART" id="SM00490">
    <property type="entry name" value="HELICc"/>
    <property type="match status" value="1"/>
</dbReference>
<keyword evidence="6" id="KW-0227">DNA damage</keyword>
<proteinExistence type="inferred from homology"/>
<evidence type="ECO:0000256" key="14">
    <source>
        <dbReference type="ARBA" id="ARBA00023235"/>
    </source>
</evidence>
<keyword evidence="11" id="KW-0238">DNA-binding</keyword>
<dbReference type="Pfam" id="PF00570">
    <property type="entry name" value="HRDC"/>
    <property type="match status" value="1"/>
</dbReference>
<dbReference type="InterPro" id="IPR044876">
    <property type="entry name" value="HRDC_dom_sf"/>
</dbReference>
<dbReference type="InterPro" id="IPR014001">
    <property type="entry name" value="Helicase_ATP-bd"/>
</dbReference>
<evidence type="ECO:0000313" key="20">
    <source>
        <dbReference type="EMBL" id="MBD8036014.1"/>
    </source>
</evidence>
<dbReference type="Gene3D" id="1.10.150.80">
    <property type="entry name" value="HRDC domain"/>
    <property type="match status" value="1"/>
</dbReference>
<keyword evidence="12" id="KW-0233">DNA recombination</keyword>
<dbReference type="CDD" id="cd18794">
    <property type="entry name" value="SF2_C_RecQ"/>
    <property type="match status" value="1"/>
</dbReference>
<dbReference type="Pfam" id="PF09382">
    <property type="entry name" value="RQC"/>
    <property type="match status" value="1"/>
</dbReference>
<organism evidence="20 21">
    <name type="scientific">Solibacillus faecavium</name>
    <dbReference type="NCBI Taxonomy" id="2762221"/>
    <lineage>
        <taxon>Bacteria</taxon>
        <taxon>Bacillati</taxon>
        <taxon>Bacillota</taxon>
        <taxon>Bacilli</taxon>
        <taxon>Bacillales</taxon>
        <taxon>Caryophanaceae</taxon>
        <taxon>Solibacillus</taxon>
    </lineage>
</organism>
<evidence type="ECO:0000256" key="9">
    <source>
        <dbReference type="ARBA" id="ARBA00022833"/>
    </source>
</evidence>
<evidence type="ECO:0000256" key="15">
    <source>
        <dbReference type="ARBA" id="ARBA00034617"/>
    </source>
</evidence>
<dbReference type="Pfam" id="PF16124">
    <property type="entry name" value="RecQ_Zn_bind"/>
    <property type="match status" value="1"/>
</dbReference>
<evidence type="ECO:0000256" key="1">
    <source>
        <dbReference type="ARBA" id="ARBA00001946"/>
    </source>
</evidence>
<evidence type="ECO:0000256" key="8">
    <source>
        <dbReference type="ARBA" id="ARBA00022806"/>
    </source>
</evidence>
<evidence type="ECO:0000256" key="13">
    <source>
        <dbReference type="ARBA" id="ARBA00023204"/>
    </source>
</evidence>
<dbReference type="InterPro" id="IPR018982">
    <property type="entry name" value="RQC_domain"/>
</dbReference>
<dbReference type="InterPro" id="IPR006293">
    <property type="entry name" value="DNA_helicase_ATP-dep_RecQ_bac"/>
</dbReference>
<dbReference type="PROSITE" id="PS51194">
    <property type="entry name" value="HELICASE_CTER"/>
    <property type="match status" value="1"/>
</dbReference>
<evidence type="ECO:0000256" key="7">
    <source>
        <dbReference type="ARBA" id="ARBA00022801"/>
    </source>
</evidence>
<evidence type="ECO:0000256" key="6">
    <source>
        <dbReference type="ARBA" id="ARBA00022763"/>
    </source>
</evidence>
<dbReference type="SUPFAM" id="SSF47819">
    <property type="entry name" value="HRDC-like"/>
    <property type="match status" value="1"/>
</dbReference>
<dbReference type="InterPro" id="IPR010997">
    <property type="entry name" value="HRDC-like_sf"/>
</dbReference>
<dbReference type="GO" id="GO:0016787">
    <property type="term" value="F:hydrolase activity"/>
    <property type="evidence" value="ECO:0007669"/>
    <property type="project" value="UniProtKB-KW"/>
</dbReference>
<keyword evidence="4" id="KW-0479">Metal-binding</keyword>
<dbReference type="SMART" id="SM00487">
    <property type="entry name" value="DEXDc"/>
    <property type="match status" value="1"/>
</dbReference>
<sequence>MLQEAIKHLNTYFGYNSFRTGQSQIIENVLQKQDTLVIMPTGGGKSVCYQIPALCLEGTTVVISPLISLMKDQVDMLVSSGIKAAYINSSLSYDEVQDVMYAVRNGDIKLLYIAPERLENERFCSELAQIKVPLLAIDEAHCISQWGHDFRPSYRSIQQLLHLWNVKPTVIALTATATEEVSADIQKLLSIEKSNTFVTGFARENLAFSVLLGENKEAYIKKYVKANEAEAGIIYAATRKAVESVYEMLYKAGFAVAKYHGGMFEEDRTYEQNRFLNDEVQIMVATNAFGMGINKTNVRYVLHYNMPRNMESYYQEAGRAGRDGLDSECILLYSSSDEQTQRFLIDQAQDRSRIPFELEKLHAMIDYCHTERCLQSYIIDYFGDEAEQDCGRCANCTDDRPQQNVTTDAQKVLSCIVRMGQKFGKQMTASVLAGSRSKKVLEFNFHKLPTYGILRGMNAKEISSFIEFLISEKLIIVHNGQFPTISISDLGKEVLLGKEQVFRKEARIVQATVEANDPLFETLRKVRKEIADREKVPPFVVFSDKTLKDMCVRRPKNSTQFLEVSGVGESKLEKYGKSFIDAIVSHS</sequence>
<dbReference type="GO" id="GO:0003678">
    <property type="term" value="F:DNA helicase activity"/>
    <property type="evidence" value="ECO:0007669"/>
    <property type="project" value="UniProtKB-EC"/>
</dbReference>
<evidence type="ECO:0000256" key="2">
    <source>
        <dbReference type="ARBA" id="ARBA00001947"/>
    </source>
</evidence>
<dbReference type="InterPro" id="IPR036388">
    <property type="entry name" value="WH-like_DNA-bd_sf"/>
</dbReference>
<dbReference type="InterPro" id="IPR032284">
    <property type="entry name" value="RecQ_Zn-bd"/>
</dbReference>
<keyword evidence="9" id="KW-0862">Zinc</keyword>
<dbReference type="PROSITE" id="PS50967">
    <property type="entry name" value="HRDC"/>
    <property type="match status" value="1"/>
</dbReference>
<dbReference type="Gene3D" id="1.10.10.10">
    <property type="entry name" value="Winged helix-like DNA-binding domain superfamily/Winged helix DNA-binding domain"/>
    <property type="match status" value="1"/>
</dbReference>
<evidence type="ECO:0000256" key="12">
    <source>
        <dbReference type="ARBA" id="ARBA00023172"/>
    </source>
</evidence>
<dbReference type="EMBL" id="JACSPZ010000002">
    <property type="protein sequence ID" value="MBD8036014.1"/>
    <property type="molecule type" value="Genomic_DNA"/>
</dbReference>
<dbReference type="Proteomes" id="UP000619101">
    <property type="component" value="Unassembled WGS sequence"/>
</dbReference>
<keyword evidence="8 20" id="KW-0347">Helicase</keyword>
<comment type="catalytic activity">
    <reaction evidence="15">
        <text>Couples ATP hydrolysis with the unwinding of duplex DNA by translocating in the 3'-5' direction.</text>
        <dbReference type="EC" id="5.6.2.4"/>
    </reaction>
</comment>
<keyword evidence="10" id="KW-0067">ATP-binding</keyword>
<accession>A0ABR8XVP8</accession>
<comment type="cofactor">
    <cofactor evidence="2">
        <name>Zn(2+)</name>
        <dbReference type="ChEBI" id="CHEBI:29105"/>
    </cofactor>
</comment>
<dbReference type="SMART" id="SM00956">
    <property type="entry name" value="RQC"/>
    <property type="match status" value="1"/>
</dbReference>
<evidence type="ECO:0000256" key="4">
    <source>
        <dbReference type="ARBA" id="ARBA00022723"/>
    </source>
</evidence>
<dbReference type="NCBIfam" id="TIGR01389">
    <property type="entry name" value="recQ"/>
    <property type="match status" value="1"/>
</dbReference>
<keyword evidence="7 20" id="KW-0378">Hydrolase</keyword>
<dbReference type="PANTHER" id="PTHR13710">
    <property type="entry name" value="DNA HELICASE RECQ FAMILY MEMBER"/>
    <property type="match status" value="1"/>
</dbReference>
<dbReference type="InterPro" id="IPR002121">
    <property type="entry name" value="HRDC_dom"/>
</dbReference>
<evidence type="ECO:0000256" key="16">
    <source>
        <dbReference type="NCBIfam" id="TIGR01389"/>
    </source>
</evidence>
<feature type="domain" description="HRDC" evidence="17">
    <location>
        <begin position="513"/>
        <end position="587"/>
    </location>
</feature>
<dbReference type="SUPFAM" id="SSF46785">
    <property type="entry name" value="Winged helix' DNA-binding domain"/>
    <property type="match status" value="1"/>
</dbReference>
<keyword evidence="13" id="KW-0234">DNA repair</keyword>
<feature type="domain" description="Helicase C-terminal" evidence="19">
    <location>
        <begin position="219"/>
        <end position="362"/>
    </location>
</feature>
<evidence type="ECO:0000256" key="10">
    <source>
        <dbReference type="ARBA" id="ARBA00022840"/>
    </source>
</evidence>
<dbReference type="Pfam" id="PF00270">
    <property type="entry name" value="DEAD"/>
    <property type="match status" value="1"/>
</dbReference>
<dbReference type="Gene3D" id="3.40.50.300">
    <property type="entry name" value="P-loop containing nucleotide triphosphate hydrolases"/>
    <property type="match status" value="2"/>
</dbReference>
<dbReference type="RefSeq" id="WP_191698983.1">
    <property type="nucleotide sequence ID" value="NZ_JACSPZ010000002.1"/>
</dbReference>
<keyword evidence="5" id="KW-0547">Nucleotide-binding</keyword>
<dbReference type="PANTHER" id="PTHR13710:SF105">
    <property type="entry name" value="ATP-DEPENDENT DNA HELICASE Q1"/>
    <property type="match status" value="1"/>
</dbReference>
<dbReference type="InterPro" id="IPR001650">
    <property type="entry name" value="Helicase_C-like"/>
</dbReference>
<comment type="cofactor">
    <cofactor evidence="1">
        <name>Mg(2+)</name>
        <dbReference type="ChEBI" id="CHEBI:18420"/>
    </cofactor>
</comment>
<dbReference type="PROSITE" id="PS51192">
    <property type="entry name" value="HELICASE_ATP_BIND_1"/>
    <property type="match status" value="1"/>
</dbReference>
<evidence type="ECO:0000313" key="21">
    <source>
        <dbReference type="Proteomes" id="UP000619101"/>
    </source>
</evidence>
<comment type="similarity">
    <text evidence="3">Belongs to the helicase family. RecQ subfamily.</text>
</comment>
<evidence type="ECO:0000259" key="17">
    <source>
        <dbReference type="PROSITE" id="PS50967"/>
    </source>
</evidence>
<protein>
    <recommendedName>
        <fullName evidence="16">DNA helicase RecQ</fullName>
        <ecNumber evidence="16">5.6.2.4</ecNumber>
    </recommendedName>
</protein>
<name>A0ABR8XVP8_9BACL</name>
<dbReference type="SMART" id="SM00341">
    <property type="entry name" value="HRDC"/>
    <property type="match status" value="1"/>
</dbReference>
<evidence type="ECO:0000259" key="19">
    <source>
        <dbReference type="PROSITE" id="PS51194"/>
    </source>
</evidence>
<evidence type="ECO:0000256" key="11">
    <source>
        <dbReference type="ARBA" id="ARBA00023125"/>
    </source>
</evidence>